<evidence type="ECO:0008006" key="3">
    <source>
        <dbReference type="Google" id="ProtNLM"/>
    </source>
</evidence>
<sequence>MIKKHSLTGMLLCFLICHKGFTQQVTLSSVLKEMTNFDAVTKYPSPLYSMKQVSSYDRKSISPDKPGWFANADFNQFMREEKNGSRTEYVMMDAEGPGAIVRFWLTTIVKPGTMRFYFDGNEKAAIEIPGFDLLRGFKLGSALLNPHSSYEPEGKGGNTLYFPLLYQKHCKVTWEYTDTSVINKPHYYQINYRTYTPETKVETFSPNHFTKYKKEIDKAEQTLWNPMAVAGKKVSTNKILASGEEINISLPTGTNAIRSISAILKTDININYEKMWRSIFLKIEFDGKQTVMCPLGDFIGGGYGGKKSKAGIGIYRIVVPWLVVG</sequence>
<accession>A0ABS9SRH5</accession>
<name>A0ABS9SRH5_9BACT</name>
<dbReference type="RefSeq" id="WP_240833389.1">
    <property type="nucleotide sequence ID" value="NZ_JAKWBL010000005.1"/>
</dbReference>
<keyword evidence="2" id="KW-1185">Reference proteome</keyword>
<comment type="caution">
    <text evidence="1">The sequence shown here is derived from an EMBL/GenBank/DDBJ whole genome shotgun (WGS) entry which is preliminary data.</text>
</comment>
<evidence type="ECO:0000313" key="1">
    <source>
        <dbReference type="EMBL" id="MCH5600866.1"/>
    </source>
</evidence>
<protein>
    <recommendedName>
        <fullName evidence="3">DUF2961 domain-containing protein</fullName>
    </recommendedName>
</protein>
<dbReference type="Proteomes" id="UP001202248">
    <property type="component" value="Unassembled WGS sequence"/>
</dbReference>
<reference evidence="1 2" key="1">
    <citation type="submission" date="2022-02" db="EMBL/GenBank/DDBJ databases">
        <authorList>
            <person name="Min J."/>
        </authorList>
    </citation>
    <scope>NUCLEOTIDE SEQUENCE [LARGE SCALE GENOMIC DNA]</scope>
    <source>
        <strain evidence="1 2">GR10-1</strain>
    </source>
</reference>
<dbReference type="EMBL" id="JAKWBL010000005">
    <property type="protein sequence ID" value="MCH5600866.1"/>
    <property type="molecule type" value="Genomic_DNA"/>
</dbReference>
<organism evidence="1 2">
    <name type="scientific">Niabella ginsengisoli</name>
    <dbReference type="NCBI Taxonomy" id="522298"/>
    <lineage>
        <taxon>Bacteria</taxon>
        <taxon>Pseudomonadati</taxon>
        <taxon>Bacteroidota</taxon>
        <taxon>Chitinophagia</taxon>
        <taxon>Chitinophagales</taxon>
        <taxon>Chitinophagaceae</taxon>
        <taxon>Niabella</taxon>
    </lineage>
</organism>
<gene>
    <name evidence="1" type="ORF">MKP09_24615</name>
</gene>
<proteinExistence type="predicted"/>
<evidence type="ECO:0000313" key="2">
    <source>
        <dbReference type="Proteomes" id="UP001202248"/>
    </source>
</evidence>
<dbReference type="Gene3D" id="2.60.120.1390">
    <property type="match status" value="2"/>
</dbReference>